<name>A0A919CCQ1_9ACTN</name>
<accession>A0A919CCQ1</accession>
<dbReference type="GO" id="GO:0020037">
    <property type="term" value="F:heme binding"/>
    <property type="evidence" value="ECO:0007669"/>
    <property type="project" value="InterPro"/>
</dbReference>
<reference evidence="2" key="1">
    <citation type="journal article" date="2014" name="Int. J. Syst. Evol. Microbiol.">
        <title>Complete genome sequence of Corynebacterium casei LMG S-19264T (=DSM 44701T), isolated from a smear-ripened cheese.</title>
        <authorList>
            <consortium name="US DOE Joint Genome Institute (JGI-PGF)"/>
            <person name="Walter F."/>
            <person name="Albersmeier A."/>
            <person name="Kalinowski J."/>
            <person name="Ruckert C."/>
        </authorList>
    </citation>
    <scope>NUCLEOTIDE SEQUENCE</scope>
    <source>
        <strain evidence="2">JCM 4637</strain>
    </source>
</reference>
<gene>
    <name evidence="2" type="ORF">GCM10010334_53900</name>
</gene>
<proteinExistence type="predicted"/>
<dbReference type="GO" id="GO:0004497">
    <property type="term" value="F:monooxygenase activity"/>
    <property type="evidence" value="ECO:0007669"/>
    <property type="project" value="InterPro"/>
</dbReference>
<reference evidence="2" key="2">
    <citation type="submission" date="2020-09" db="EMBL/GenBank/DDBJ databases">
        <authorList>
            <person name="Sun Q."/>
            <person name="Ohkuma M."/>
        </authorList>
    </citation>
    <scope>NUCLEOTIDE SEQUENCE</scope>
    <source>
        <strain evidence="2">JCM 4637</strain>
    </source>
</reference>
<dbReference type="InterPro" id="IPR036396">
    <property type="entry name" value="Cyt_P450_sf"/>
</dbReference>
<evidence type="ECO:0000313" key="2">
    <source>
        <dbReference type="EMBL" id="GHD04692.1"/>
    </source>
</evidence>
<dbReference type="Proteomes" id="UP000638353">
    <property type="component" value="Unassembled WGS sequence"/>
</dbReference>
<dbReference type="RefSeq" id="WP_189825587.1">
    <property type="nucleotide sequence ID" value="NZ_BMVC01000011.1"/>
</dbReference>
<sequence>MTVLHDPTESREPATARPLENVLFGAALAAQRIPWIDAPARALGLTPLTRESLTRQLMSHLKGSTSGRPVRLHTPFGAYLAPLDADDAADLLARAHDAGALGRADHLTPEGRRHPVAPHAAVPVPPAFLRDVHALAAQEAAHLIAARHADATVSWEDWCTVAGRLARRVVLGEAAAEDTLLGDLLAAAGSAEDAHEYTERAAALHRRLARHLRDGGGLVDVAEATGEETAAAVEHTLDLLTQATTHTARQALALLAVQPALPAPSVRERAEAAVDEALRRYPPRAATSYEVLAPFRWHDVSIEAGTDVLCATAWLNALAEGPGAAPSLCAVPGECEAADLAVFTARALVTALAEAVEPVVLAPRLDPDDLPTSLPPATLSVALVAADGSATPAPSAEPAPAPAQGRTPAHYAALTRQSAHSLEEHAQRLAECARDSGWNHDAVGERSRMLLLAHAERCRRAAADVRNAARWLAH</sequence>
<dbReference type="EMBL" id="BMVC01000011">
    <property type="protein sequence ID" value="GHD04692.1"/>
    <property type="molecule type" value="Genomic_DNA"/>
</dbReference>
<dbReference type="GO" id="GO:0005506">
    <property type="term" value="F:iron ion binding"/>
    <property type="evidence" value="ECO:0007669"/>
    <property type="project" value="InterPro"/>
</dbReference>
<comment type="caution">
    <text evidence="2">The sequence shown here is derived from an EMBL/GenBank/DDBJ whole genome shotgun (WGS) entry which is preliminary data.</text>
</comment>
<organism evidence="2 3">
    <name type="scientific">Streptomyces finlayi</name>
    <dbReference type="NCBI Taxonomy" id="67296"/>
    <lineage>
        <taxon>Bacteria</taxon>
        <taxon>Bacillati</taxon>
        <taxon>Actinomycetota</taxon>
        <taxon>Actinomycetes</taxon>
        <taxon>Kitasatosporales</taxon>
        <taxon>Streptomycetaceae</taxon>
        <taxon>Streptomyces</taxon>
    </lineage>
</organism>
<dbReference type="AlphaFoldDB" id="A0A919CCQ1"/>
<dbReference type="GO" id="GO:0016705">
    <property type="term" value="F:oxidoreductase activity, acting on paired donors, with incorporation or reduction of molecular oxygen"/>
    <property type="evidence" value="ECO:0007669"/>
    <property type="project" value="InterPro"/>
</dbReference>
<dbReference type="SUPFAM" id="SSF48264">
    <property type="entry name" value="Cytochrome P450"/>
    <property type="match status" value="1"/>
</dbReference>
<dbReference type="Gene3D" id="1.10.630.10">
    <property type="entry name" value="Cytochrome P450"/>
    <property type="match status" value="1"/>
</dbReference>
<protein>
    <submittedName>
        <fullName evidence="2">Uncharacterized protein</fullName>
    </submittedName>
</protein>
<evidence type="ECO:0000313" key="3">
    <source>
        <dbReference type="Proteomes" id="UP000638353"/>
    </source>
</evidence>
<feature type="region of interest" description="Disordered" evidence="1">
    <location>
        <begin position="389"/>
        <end position="408"/>
    </location>
</feature>
<evidence type="ECO:0000256" key="1">
    <source>
        <dbReference type="SAM" id="MobiDB-lite"/>
    </source>
</evidence>